<gene>
    <name evidence="1" type="ORF">CEXT_786641</name>
</gene>
<sequence length="97" mass="11139">MSILYRNVNTSQWQLTIIAKFRNKLIPKERLLMELFNGADPLASECVLEVHLLADISTNRFSASQLCPPFVVASCNLKGFRQWLWVRLVKMGGILKF</sequence>
<evidence type="ECO:0000313" key="2">
    <source>
        <dbReference type="Proteomes" id="UP001054945"/>
    </source>
</evidence>
<keyword evidence="2" id="KW-1185">Reference proteome</keyword>
<dbReference type="AlphaFoldDB" id="A0AAV4Y8W4"/>
<organism evidence="1 2">
    <name type="scientific">Caerostris extrusa</name>
    <name type="common">Bark spider</name>
    <name type="synonym">Caerostris bankana</name>
    <dbReference type="NCBI Taxonomy" id="172846"/>
    <lineage>
        <taxon>Eukaryota</taxon>
        <taxon>Metazoa</taxon>
        <taxon>Ecdysozoa</taxon>
        <taxon>Arthropoda</taxon>
        <taxon>Chelicerata</taxon>
        <taxon>Arachnida</taxon>
        <taxon>Araneae</taxon>
        <taxon>Araneomorphae</taxon>
        <taxon>Entelegynae</taxon>
        <taxon>Araneoidea</taxon>
        <taxon>Araneidae</taxon>
        <taxon>Caerostris</taxon>
    </lineage>
</organism>
<protein>
    <submittedName>
        <fullName evidence="1">Uncharacterized protein</fullName>
    </submittedName>
</protein>
<reference evidence="1 2" key="1">
    <citation type="submission" date="2021-06" db="EMBL/GenBank/DDBJ databases">
        <title>Caerostris extrusa draft genome.</title>
        <authorList>
            <person name="Kono N."/>
            <person name="Arakawa K."/>
        </authorList>
    </citation>
    <scope>NUCLEOTIDE SEQUENCE [LARGE SCALE GENOMIC DNA]</scope>
</reference>
<dbReference type="EMBL" id="BPLR01019002">
    <property type="protein sequence ID" value="GIZ03842.1"/>
    <property type="molecule type" value="Genomic_DNA"/>
</dbReference>
<evidence type="ECO:0000313" key="1">
    <source>
        <dbReference type="EMBL" id="GIZ03842.1"/>
    </source>
</evidence>
<accession>A0AAV4Y8W4</accession>
<name>A0AAV4Y8W4_CAEEX</name>
<dbReference type="Proteomes" id="UP001054945">
    <property type="component" value="Unassembled WGS sequence"/>
</dbReference>
<proteinExistence type="predicted"/>
<comment type="caution">
    <text evidence="1">The sequence shown here is derived from an EMBL/GenBank/DDBJ whole genome shotgun (WGS) entry which is preliminary data.</text>
</comment>